<gene>
    <name evidence="1" type="ORF">NPIL_265541</name>
</gene>
<organism evidence="1 2">
    <name type="scientific">Nephila pilipes</name>
    <name type="common">Giant wood spider</name>
    <name type="synonym">Nephila maculata</name>
    <dbReference type="NCBI Taxonomy" id="299642"/>
    <lineage>
        <taxon>Eukaryota</taxon>
        <taxon>Metazoa</taxon>
        <taxon>Ecdysozoa</taxon>
        <taxon>Arthropoda</taxon>
        <taxon>Chelicerata</taxon>
        <taxon>Arachnida</taxon>
        <taxon>Araneae</taxon>
        <taxon>Araneomorphae</taxon>
        <taxon>Entelegynae</taxon>
        <taxon>Araneoidea</taxon>
        <taxon>Nephilidae</taxon>
        <taxon>Nephila</taxon>
    </lineage>
</organism>
<comment type="caution">
    <text evidence="1">The sequence shown here is derived from an EMBL/GenBank/DDBJ whole genome shotgun (WGS) entry which is preliminary data.</text>
</comment>
<dbReference type="EMBL" id="BMAW01054189">
    <property type="protein sequence ID" value="GFS95105.1"/>
    <property type="molecule type" value="Genomic_DNA"/>
</dbReference>
<sequence>MLTVFYDIRSVPYSTFIAPDSELLGETWNSNHSLQTWLLVTSVVSEIKDVKEKFNFENRKEVMQNTKTKMNIIPKETFQKCFRQQKDWWAE</sequence>
<evidence type="ECO:0000313" key="1">
    <source>
        <dbReference type="EMBL" id="GFS95105.1"/>
    </source>
</evidence>
<evidence type="ECO:0000313" key="2">
    <source>
        <dbReference type="Proteomes" id="UP000887013"/>
    </source>
</evidence>
<keyword evidence="2" id="KW-1185">Reference proteome</keyword>
<proteinExistence type="predicted"/>
<name>A0A8X6N542_NEPPI</name>
<dbReference type="AlphaFoldDB" id="A0A8X6N542"/>
<dbReference type="OrthoDB" id="10065579at2759"/>
<accession>A0A8X6N542</accession>
<dbReference type="Proteomes" id="UP000887013">
    <property type="component" value="Unassembled WGS sequence"/>
</dbReference>
<protein>
    <submittedName>
        <fullName evidence="1">Uncharacterized protein</fullName>
    </submittedName>
</protein>
<reference evidence="1" key="1">
    <citation type="submission" date="2020-08" db="EMBL/GenBank/DDBJ databases">
        <title>Multicomponent nature underlies the extraordinary mechanical properties of spider dragline silk.</title>
        <authorList>
            <person name="Kono N."/>
            <person name="Nakamura H."/>
            <person name="Mori M."/>
            <person name="Yoshida Y."/>
            <person name="Ohtoshi R."/>
            <person name="Malay A.D."/>
            <person name="Moran D.A.P."/>
            <person name="Tomita M."/>
            <person name="Numata K."/>
            <person name="Arakawa K."/>
        </authorList>
    </citation>
    <scope>NUCLEOTIDE SEQUENCE</scope>
</reference>